<accession>A0AAD5WD82</accession>
<dbReference type="EMBL" id="JAHQIW010005497">
    <property type="protein sequence ID" value="KAJ1366245.1"/>
    <property type="molecule type" value="Genomic_DNA"/>
</dbReference>
<reference evidence="1" key="1">
    <citation type="submission" date="2021-06" db="EMBL/GenBank/DDBJ databases">
        <title>Parelaphostrongylus tenuis whole genome reference sequence.</title>
        <authorList>
            <person name="Garwood T.J."/>
            <person name="Larsen P.A."/>
            <person name="Fountain-Jones N.M."/>
            <person name="Garbe J.R."/>
            <person name="Macchietto M.G."/>
            <person name="Kania S.A."/>
            <person name="Gerhold R.W."/>
            <person name="Richards J.E."/>
            <person name="Wolf T.M."/>
        </authorList>
    </citation>
    <scope>NUCLEOTIDE SEQUENCE</scope>
    <source>
        <strain evidence="1">MNPRO001-30</strain>
        <tissue evidence="1">Meninges</tissue>
    </source>
</reference>
<name>A0AAD5WD82_PARTN</name>
<dbReference type="Proteomes" id="UP001196413">
    <property type="component" value="Unassembled WGS sequence"/>
</dbReference>
<organism evidence="1 2">
    <name type="scientific">Parelaphostrongylus tenuis</name>
    <name type="common">Meningeal worm</name>
    <dbReference type="NCBI Taxonomy" id="148309"/>
    <lineage>
        <taxon>Eukaryota</taxon>
        <taxon>Metazoa</taxon>
        <taxon>Ecdysozoa</taxon>
        <taxon>Nematoda</taxon>
        <taxon>Chromadorea</taxon>
        <taxon>Rhabditida</taxon>
        <taxon>Rhabditina</taxon>
        <taxon>Rhabditomorpha</taxon>
        <taxon>Strongyloidea</taxon>
        <taxon>Metastrongylidae</taxon>
        <taxon>Parelaphostrongylus</taxon>
    </lineage>
</organism>
<sequence>MQSGCIIGSNTVTGICNLTNRAATNAVKMKSFREDQSCVDRVHHHGGLVENDLAKFMDKAVRKLALDSFGLHFFSRTATVRTEIKL</sequence>
<keyword evidence="2" id="KW-1185">Reference proteome</keyword>
<dbReference type="AlphaFoldDB" id="A0AAD5WD82"/>
<evidence type="ECO:0000313" key="2">
    <source>
        <dbReference type="Proteomes" id="UP001196413"/>
    </source>
</evidence>
<comment type="caution">
    <text evidence="1">The sequence shown here is derived from an EMBL/GenBank/DDBJ whole genome shotgun (WGS) entry which is preliminary data.</text>
</comment>
<proteinExistence type="predicted"/>
<gene>
    <name evidence="1" type="ORF">KIN20_026856</name>
</gene>
<protein>
    <submittedName>
        <fullName evidence="1">Uncharacterized protein</fullName>
    </submittedName>
</protein>
<evidence type="ECO:0000313" key="1">
    <source>
        <dbReference type="EMBL" id="KAJ1366245.1"/>
    </source>
</evidence>